<sequence>MKHLRLFTCLKIRQFPLFVKEFLKKKGYLLGIFFGSSMMRVSNDRRKRE</sequence>
<protein>
    <submittedName>
        <fullName evidence="1">Uncharacterized protein</fullName>
    </submittedName>
</protein>
<proteinExistence type="predicted"/>
<accession>A0AAV3GP85</accession>
<reference evidence="1 2" key="1">
    <citation type="submission" date="2012-04" db="EMBL/GenBank/DDBJ databases">
        <authorList>
            <person name="Weinstock G."/>
            <person name="Sodergren E."/>
            <person name="Lobos E.A."/>
            <person name="Fulton L."/>
            <person name="Fulton R."/>
            <person name="Courtney L."/>
            <person name="Fronick C."/>
            <person name="O'Laughlin M."/>
            <person name="Godfrey J."/>
            <person name="Wilson R.M."/>
            <person name="Miner T."/>
            <person name="Farmer C."/>
            <person name="Delehaunty K."/>
            <person name="Cordes M."/>
            <person name="Minx P."/>
            <person name="Tomlinson C."/>
            <person name="Chen J."/>
            <person name="Wollam A."/>
            <person name="Pepin K.H."/>
            <person name="Bhonagiri V."/>
            <person name="Zhang X."/>
            <person name="Suruliraj S."/>
            <person name="Warren W."/>
            <person name="Mitreva M."/>
            <person name="Mardis E.R."/>
            <person name="Wilson R.K."/>
        </authorList>
    </citation>
    <scope>NUCLEOTIDE SEQUENCE [LARGE SCALE GENOMIC DNA]</scope>
    <source>
        <strain evidence="1 2">ERV63</strain>
    </source>
</reference>
<comment type="caution">
    <text evidence="1">The sequence shown here is derived from an EMBL/GenBank/DDBJ whole genome shotgun (WGS) entry which is preliminary data.</text>
</comment>
<dbReference type="AlphaFoldDB" id="A0AAV3GP85"/>
<gene>
    <name evidence="1" type="ORF">HMPREF1336_00554</name>
</gene>
<name>A0AAV3GP85_ENTFL</name>
<evidence type="ECO:0000313" key="1">
    <source>
        <dbReference type="EMBL" id="EJV19518.1"/>
    </source>
</evidence>
<dbReference type="EMBL" id="ALZR01000023">
    <property type="protein sequence ID" value="EJV19518.1"/>
    <property type="molecule type" value="Genomic_DNA"/>
</dbReference>
<organism evidence="1 2">
    <name type="scientific">Enterococcus faecalis ERV63</name>
    <dbReference type="NCBI Taxonomy" id="1134793"/>
    <lineage>
        <taxon>Bacteria</taxon>
        <taxon>Bacillati</taxon>
        <taxon>Bacillota</taxon>
        <taxon>Bacilli</taxon>
        <taxon>Lactobacillales</taxon>
        <taxon>Enterococcaceae</taxon>
        <taxon>Enterococcus</taxon>
    </lineage>
</organism>
<dbReference type="Proteomes" id="UP000004117">
    <property type="component" value="Unassembled WGS sequence"/>
</dbReference>
<evidence type="ECO:0000313" key="2">
    <source>
        <dbReference type="Proteomes" id="UP000004117"/>
    </source>
</evidence>